<dbReference type="Proteomes" id="UP001629536">
    <property type="component" value="Unassembled WGS sequence"/>
</dbReference>
<dbReference type="EC" id="2.4.1.1" evidence="2"/>
<keyword evidence="4" id="KW-1185">Reference proteome</keyword>
<evidence type="ECO:0000256" key="2">
    <source>
        <dbReference type="RuleBase" id="RU000587"/>
    </source>
</evidence>
<dbReference type="PANTHER" id="PTHR11468:SF3">
    <property type="entry name" value="GLYCOGEN PHOSPHORYLASE, LIVER FORM"/>
    <property type="match status" value="1"/>
</dbReference>
<dbReference type="RefSeq" id="WP_408105839.1">
    <property type="nucleotide sequence ID" value="NZ_JBFNFH010000007.1"/>
</dbReference>
<keyword evidence="2" id="KW-0119">Carbohydrate metabolism</keyword>
<gene>
    <name evidence="3" type="ORF">ABGF40_04220</name>
</gene>
<sequence>MEELSAIEQRIQDNLYELFAKQFDYARDGELFISLANSVRQIIGKKWFESYKNARKDKQVYLLSFEYSFGNQLLKNLIKLDLLTEVKELFRKHNLNFENIKDEDIEFALGFGDLGITSGAMLELFATEKHNLYAYGLRYRRGMLKQEIINGEQVEKPDDWKVNKNPWEHEKGFSHYVNFRDFSVKAIPYDIPLLSDDGNHVNTLRLWKSFSINDLDFKKFSNGDIEESYNEINMANSIVEFLYPSESNVEGKKLRLRQEYFFASSSIQDIFKKYKKYVDDEVYNIYKHVKIQVHDIHPVISMLVFIDVLMSKYELSFENSLEIAKKTFVFMQLSLLPETFESWELKLINEICPNILDIIYMLDKHIKNEFLNNNKFNLPLIIIKDGYVCMINIAYYIAKNVVTLNNSHIDLIKHKFMKEHYEFYKYKINTINFNYDSKQYIKEIYYDKDIDENKYALLTGDKLKELKYEKKQNLLKFLNIDENLVNIDSPFVMHMGVFHEYKRQILSALGVALLYYRLKKNPNLSVSERTYFFGGKSYPNYYVAKENIKFINALANQINNDLFIKDKIKIVFIENYNLTKSSIVIPAADIYQSLELLSMQLKDICIFKSLATGSAFLTCKSNYQNKFIDDNNINNYVFGDDTETVLTKNNYNLYEFLNHNKEIEDMFNFYRSLPKETFPYDINKIYNSIYYFNDENHIFKDLFEYVSVIEKSIDDYTNTYQWYKTRLNDCKNTIKIDDKSFLKKYNEILEN</sequence>
<protein>
    <recommendedName>
        <fullName evidence="2">Alpha-1,4 glucan phosphorylase</fullName>
        <ecNumber evidence="2">2.4.1.1</ecNumber>
    </recommendedName>
</protein>
<dbReference type="EMBL" id="JBFNFH010000007">
    <property type="protein sequence ID" value="MFM1524871.1"/>
    <property type="molecule type" value="Genomic_DNA"/>
</dbReference>
<organism evidence="3 4">
    <name type="scientific">Helcococcus bovis</name>
    <dbReference type="NCBI Taxonomy" id="3153252"/>
    <lineage>
        <taxon>Bacteria</taxon>
        <taxon>Bacillati</taxon>
        <taxon>Bacillota</taxon>
        <taxon>Tissierellia</taxon>
        <taxon>Tissierellales</taxon>
        <taxon>Peptoniphilaceae</taxon>
        <taxon>Helcococcus</taxon>
    </lineage>
</organism>
<dbReference type="SUPFAM" id="SSF53756">
    <property type="entry name" value="UDP-Glycosyltransferase/glycogen phosphorylase"/>
    <property type="match status" value="1"/>
</dbReference>
<evidence type="ECO:0000313" key="3">
    <source>
        <dbReference type="EMBL" id="MFM1524871.1"/>
    </source>
</evidence>
<proteinExistence type="inferred from homology"/>
<comment type="caution">
    <text evidence="3">The sequence shown here is derived from an EMBL/GenBank/DDBJ whole genome shotgun (WGS) entry which is preliminary data.</text>
</comment>
<evidence type="ECO:0000313" key="4">
    <source>
        <dbReference type="Proteomes" id="UP001629536"/>
    </source>
</evidence>
<dbReference type="Pfam" id="PF00343">
    <property type="entry name" value="Phosphorylase"/>
    <property type="match status" value="2"/>
</dbReference>
<keyword evidence="2" id="KW-0328">Glycosyltransferase</keyword>
<dbReference type="InterPro" id="IPR000811">
    <property type="entry name" value="Glyco_trans_35"/>
</dbReference>
<keyword evidence="2" id="KW-0663">Pyridoxal phosphate</keyword>
<evidence type="ECO:0000256" key="1">
    <source>
        <dbReference type="ARBA" id="ARBA00006047"/>
    </source>
</evidence>
<comment type="catalytic activity">
    <reaction evidence="2">
        <text>[(1-&gt;4)-alpha-D-glucosyl](n) + phosphate = [(1-&gt;4)-alpha-D-glucosyl](n-1) + alpha-D-glucose 1-phosphate</text>
        <dbReference type="Rhea" id="RHEA:41732"/>
        <dbReference type="Rhea" id="RHEA-COMP:9584"/>
        <dbReference type="Rhea" id="RHEA-COMP:9586"/>
        <dbReference type="ChEBI" id="CHEBI:15444"/>
        <dbReference type="ChEBI" id="CHEBI:43474"/>
        <dbReference type="ChEBI" id="CHEBI:58601"/>
        <dbReference type="EC" id="2.4.1.1"/>
    </reaction>
</comment>
<dbReference type="Gene3D" id="3.40.50.2000">
    <property type="entry name" value="Glycogen Phosphorylase B"/>
    <property type="match status" value="2"/>
</dbReference>
<name>A0ABW9F663_9FIRM</name>
<accession>A0ABW9F663</accession>
<dbReference type="PANTHER" id="PTHR11468">
    <property type="entry name" value="GLYCOGEN PHOSPHORYLASE"/>
    <property type="match status" value="1"/>
</dbReference>
<comment type="function">
    <text evidence="2">Allosteric enzyme that catalyzes the rate-limiting step in glycogen catabolism, the phosphorolytic cleavage of glycogen to produce glucose-1-phosphate, and plays a central role in maintaining cellular and organismal glucose homeostasis.</text>
</comment>
<reference evidence="3 4" key="1">
    <citation type="journal article" date="2024" name="Front. Microbiol.">
        <title>Pangenomic and biochemical analyses of Helcococcus ovis reveal widespread tetracycline resistance and a novel bacterial species, Helcococcus bovis.</title>
        <authorList>
            <person name="Cunha F."/>
            <person name="Zhai Y."/>
            <person name="Casaro S."/>
            <person name="Jones K.L."/>
            <person name="Hernandez M."/>
            <person name="Bisinotto R.S."/>
            <person name="Kariyawasam S."/>
            <person name="Brown M.B."/>
            <person name="Phillips A."/>
            <person name="Jeong K.C."/>
            <person name="Galvao K.N."/>
        </authorList>
    </citation>
    <scope>NUCLEOTIDE SEQUENCE [LARGE SCALE GENOMIC DNA]</scope>
    <source>
        <strain evidence="3 4">KG197</strain>
    </source>
</reference>
<dbReference type="PIRSF" id="PIRSF000460">
    <property type="entry name" value="Pprylas_GlgP"/>
    <property type="match status" value="1"/>
</dbReference>
<comment type="similarity">
    <text evidence="1 2">Belongs to the glycogen phosphorylase family.</text>
</comment>
<comment type="cofactor">
    <cofactor evidence="2">
        <name>pyridoxal 5'-phosphate</name>
        <dbReference type="ChEBI" id="CHEBI:597326"/>
    </cofactor>
</comment>
<keyword evidence="2" id="KW-0808">Transferase</keyword>